<comment type="caution">
    <text evidence="1">The sequence shown here is derived from an EMBL/GenBank/DDBJ whole genome shotgun (WGS) entry which is preliminary data.</text>
</comment>
<dbReference type="SUPFAM" id="SSF47384">
    <property type="entry name" value="Homodimeric domain of signal transducing histidine kinase"/>
    <property type="match status" value="1"/>
</dbReference>
<reference evidence="1 2" key="1">
    <citation type="submission" date="2019-02" db="EMBL/GenBank/DDBJ databases">
        <title>WGS of Pseudoxanthomonas species novum from clinical isolates.</title>
        <authorList>
            <person name="Bernier A.-M."/>
            <person name="Bernard K."/>
            <person name="Vachon A."/>
        </authorList>
    </citation>
    <scope>NUCLEOTIDE SEQUENCE [LARGE SCALE GENOMIC DNA]</scope>
    <source>
        <strain evidence="1 2">NML171200</strain>
    </source>
</reference>
<evidence type="ECO:0000313" key="1">
    <source>
        <dbReference type="EMBL" id="TAA19100.1"/>
    </source>
</evidence>
<sequence>MIDPSAGDPDEHHTHQFRNDLNAMIMALHAQRYALERGDQAATLENLRRMERAVQRLLALVETRGAHPGRKKIG</sequence>
<evidence type="ECO:0000313" key="2">
    <source>
        <dbReference type="Proteomes" id="UP000292627"/>
    </source>
</evidence>
<dbReference type="EMBL" id="SHMC01000013">
    <property type="protein sequence ID" value="TAA19100.1"/>
    <property type="molecule type" value="Genomic_DNA"/>
</dbReference>
<proteinExistence type="predicted"/>
<accession>A0A4V6MKL7</accession>
<dbReference type="RefSeq" id="WP_130553182.1">
    <property type="nucleotide sequence ID" value="NZ_SHMC01000013.1"/>
</dbReference>
<protein>
    <submittedName>
        <fullName evidence="1">Uncharacterized protein</fullName>
    </submittedName>
</protein>
<gene>
    <name evidence="1" type="ORF">EA660_19935</name>
</gene>
<organism evidence="1 2">
    <name type="scientific">Pseudoxanthomonas winnipegensis</name>
    <dbReference type="NCBI Taxonomy" id="2480810"/>
    <lineage>
        <taxon>Bacteria</taxon>
        <taxon>Pseudomonadati</taxon>
        <taxon>Pseudomonadota</taxon>
        <taxon>Gammaproteobacteria</taxon>
        <taxon>Lysobacterales</taxon>
        <taxon>Lysobacteraceae</taxon>
        <taxon>Pseudoxanthomonas</taxon>
    </lineage>
</organism>
<dbReference type="GO" id="GO:0000155">
    <property type="term" value="F:phosphorelay sensor kinase activity"/>
    <property type="evidence" value="ECO:0007669"/>
    <property type="project" value="InterPro"/>
</dbReference>
<name>A0A4V6MKL7_9GAMM</name>
<dbReference type="Proteomes" id="UP000292627">
    <property type="component" value="Unassembled WGS sequence"/>
</dbReference>
<dbReference type="InterPro" id="IPR036097">
    <property type="entry name" value="HisK_dim/P_sf"/>
</dbReference>
<dbReference type="AlphaFoldDB" id="A0A4V6MKL7"/>